<evidence type="ECO:0000256" key="2">
    <source>
        <dbReference type="ARBA" id="ARBA00022490"/>
    </source>
</evidence>
<dbReference type="GO" id="GO:0015630">
    <property type="term" value="C:microtubule cytoskeleton"/>
    <property type="evidence" value="ECO:0007669"/>
    <property type="project" value="UniProtKB-UniRule"/>
</dbReference>
<evidence type="ECO:0000256" key="1">
    <source>
        <dbReference type="ARBA" id="ARBA00007209"/>
    </source>
</evidence>
<reference evidence="4" key="2">
    <citation type="submission" date="2025-09" db="UniProtKB">
        <authorList>
            <consortium name="Ensembl"/>
        </authorList>
    </citation>
    <scope>IDENTIFICATION</scope>
</reference>
<comment type="similarity">
    <text evidence="1 3">Belongs to the tektin family.</text>
</comment>
<organism evidence="4 5">
    <name type="scientific">Oreochromis aureus</name>
    <name type="common">Israeli tilapia</name>
    <name type="synonym">Chromis aureus</name>
    <dbReference type="NCBI Taxonomy" id="47969"/>
    <lineage>
        <taxon>Eukaryota</taxon>
        <taxon>Metazoa</taxon>
        <taxon>Chordata</taxon>
        <taxon>Craniata</taxon>
        <taxon>Vertebrata</taxon>
        <taxon>Euteleostomi</taxon>
        <taxon>Actinopterygii</taxon>
        <taxon>Neopterygii</taxon>
        <taxon>Teleostei</taxon>
        <taxon>Neoteleostei</taxon>
        <taxon>Acanthomorphata</taxon>
        <taxon>Ovalentaria</taxon>
        <taxon>Cichlomorphae</taxon>
        <taxon>Cichliformes</taxon>
        <taxon>Cichlidae</taxon>
        <taxon>African cichlids</taxon>
        <taxon>Pseudocrenilabrinae</taxon>
        <taxon>Oreochromini</taxon>
        <taxon>Oreochromis</taxon>
    </lineage>
</organism>
<dbReference type="Ensembl" id="ENSOABT00000056831.2">
    <property type="protein sequence ID" value="ENSOABP00000055429.1"/>
    <property type="gene ID" value="ENSOABG00000024469.2"/>
</dbReference>
<name>A0A668VXQ1_OREAU</name>
<protein>
    <recommendedName>
        <fullName evidence="3">Tektin</fullName>
    </recommendedName>
</protein>
<dbReference type="GO" id="GO:0060271">
    <property type="term" value="P:cilium assembly"/>
    <property type="evidence" value="ECO:0007669"/>
    <property type="project" value="UniProtKB-UniRule"/>
</dbReference>
<accession>A0A668VXQ1</accession>
<dbReference type="KEGG" id="oau:116312108"/>
<dbReference type="AlphaFoldDB" id="A0A668VXQ1"/>
<dbReference type="GeneID" id="116312108"/>
<dbReference type="PANTHER" id="PTHR19960">
    <property type="entry name" value="TEKTIN"/>
    <property type="match status" value="1"/>
</dbReference>
<dbReference type="RefSeq" id="XP_039461900.1">
    <property type="nucleotide sequence ID" value="XM_039605966.1"/>
</dbReference>
<keyword evidence="2" id="KW-0963">Cytoplasm</keyword>
<dbReference type="OMA" id="KPNHVSY"/>
<reference evidence="4" key="1">
    <citation type="submission" date="2025-08" db="UniProtKB">
        <authorList>
            <consortium name="Ensembl"/>
        </authorList>
    </citation>
    <scope>IDENTIFICATION</scope>
</reference>
<evidence type="ECO:0000313" key="4">
    <source>
        <dbReference type="Ensembl" id="ENSOABP00000055429.1"/>
    </source>
</evidence>
<keyword evidence="5" id="KW-1185">Reference proteome</keyword>
<dbReference type="GO" id="GO:0005634">
    <property type="term" value="C:nucleus"/>
    <property type="evidence" value="ECO:0007669"/>
    <property type="project" value="TreeGrafter"/>
</dbReference>
<dbReference type="InterPro" id="IPR048256">
    <property type="entry name" value="Tektin-like"/>
</dbReference>
<keyword evidence="3" id="KW-0282">Flagellum</keyword>
<dbReference type="PANTHER" id="PTHR19960:SF7">
    <property type="entry name" value="TEKTIN"/>
    <property type="match status" value="1"/>
</dbReference>
<sequence length="430" mass="49453">MWAQCVLKDNRPCLNVRFSMPVLSSNKILVSSNRPKSKETNRLEDEIVYNLGEDISWMPSATRSTMRYLSSRHREVSQWQAQFSEIMRQLEREVTALEQLKDIVDSFLQEMQLCLQLLSDCISVVNSLSPAVLSQDPVYAELRKEERLTNDSGEILRAQVCILLSKISSLKNIHSQLGTDLHNKGEATKFTMKCMTLELNTPSSCPPVGQYKPHHVGYDTWLSHCKDLKTAANILMKDSSSFRGNLRFSMANIKNTQKRQRRRTDEALRKKIHELTKNQEMLLLERKQISDDISDQTKEIQKLKCEIRSCDTKLHHASHRLDILNQRPGYELCRDLPHISLTLENYDLVKIGAGLRSTLKLSHQNLELQHKHLMIVEEKLAKKTHILEVEQKCQSLLQTFQPAHDTVVVLANKAKLHKTTSSSSCHECFQ</sequence>
<keyword evidence="3" id="KW-0969">Cilium</keyword>
<evidence type="ECO:0000313" key="5">
    <source>
        <dbReference type="Proteomes" id="UP000472276"/>
    </source>
</evidence>
<comment type="subcellular location">
    <subcellularLocation>
        <location evidence="3">Cytoplasm</location>
        <location evidence="3">Cytoskeleton</location>
        <location evidence="3">Cilium axoneme</location>
    </subcellularLocation>
</comment>
<dbReference type="RefSeq" id="XP_031585328.1">
    <property type="nucleotide sequence ID" value="XM_031729468.2"/>
</dbReference>
<proteinExistence type="inferred from homology"/>
<dbReference type="Pfam" id="PF03148">
    <property type="entry name" value="Tektin"/>
    <property type="match status" value="1"/>
</dbReference>
<evidence type="ECO:0000256" key="3">
    <source>
        <dbReference type="RuleBase" id="RU367040"/>
    </source>
</evidence>
<dbReference type="GO" id="GO:0060294">
    <property type="term" value="P:cilium movement involved in cell motility"/>
    <property type="evidence" value="ECO:0007669"/>
    <property type="project" value="UniProtKB-UniRule"/>
</dbReference>
<dbReference type="Proteomes" id="UP000472276">
    <property type="component" value="Unassembled WGS sequence"/>
</dbReference>
<keyword evidence="3" id="KW-0966">Cell projection</keyword>
<dbReference type="GO" id="GO:0005930">
    <property type="term" value="C:axoneme"/>
    <property type="evidence" value="ECO:0007669"/>
    <property type="project" value="UniProtKB-SubCell"/>
</dbReference>
<gene>
    <name evidence="4" type="primary">LOC116312108</name>
</gene>
<dbReference type="InterPro" id="IPR000435">
    <property type="entry name" value="Tektins"/>
</dbReference>